<accession>A0A2T1GG61</accession>
<keyword evidence="2" id="KW-1185">Reference proteome</keyword>
<evidence type="ECO:0000313" key="1">
    <source>
        <dbReference type="EMBL" id="PSB56569.1"/>
    </source>
</evidence>
<sequence>MLYSVLSYSSFVAVILRCYCDRPCCYCYKARSFSDREQIVLAILSIDPILAESLGCLALQLSIAELS</sequence>
<gene>
    <name evidence="1" type="ORF">C7B77_11475</name>
</gene>
<protein>
    <submittedName>
        <fullName evidence="1">Uncharacterized protein</fullName>
    </submittedName>
</protein>
<name>A0A2T1GG61_9CYAN</name>
<dbReference type="EMBL" id="PVWO01000119">
    <property type="protein sequence ID" value="PSB56569.1"/>
    <property type="molecule type" value="Genomic_DNA"/>
</dbReference>
<reference evidence="1 2" key="1">
    <citation type="submission" date="2018-03" db="EMBL/GenBank/DDBJ databases">
        <title>The ancient ancestry and fast evolution of plastids.</title>
        <authorList>
            <person name="Moore K.R."/>
            <person name="Magnabosco C."/>
            <person name="Momper L."/>
            <person name="Gold D.A."/>
            <person name="Bosak T."/>
            <person name="Fournier G.P."/>
        </authorList>
    </citation>
    <scope>NUCLEOTIDE SEQUENCE [LARGE SCALE GENOMIC DNA]</scope>
    <source>
        <strain evidence="1 2">CCALA 037</strain>
    </source>
</reference>
<evidence type="ECO:0000313" key="2">
    <source>
        <dbReference type="Proteomes" id="UP000238937"/>
    </source>
</evidence>
<proteinExistence type="predicted"/>
<comment type="caution">
    <text evidence="1">The sequence shown here is derived from an EMBL/GenBank/DDBJ whole genome shotgun (WGS) entry which is preliminary data.</text>
</comment>
<dbReference type="AlphaFoldDB" id="A0A2T1GG61"/>
<dbReference type="Proteomes" id="UP000238937">
    <property type="component" value="Unassembled WGS sequence"/>
</dbReference>
<organism evidence="1 2">
    <name type="scientific">Chamaesiphon polymorphus CCALA 037</name>
    <dbReference type="NCBI Taxonomy" id="2107692"/>
    <lineage>
        <taxon>Bacteria</taxon>
        <taxon>Bacillati</taxon>
        <taxon>Cyanobacteriota</taxon>
        <taxon>Cyanophyceae</taxon>
        <taxon>Gomontiellales</taxon>
        <taxon>Chamaesiphonaceae</taxon>
        <taxon>Chamaesiphon</taxon>
    </lineage>
</organism>